<dbReference type="PANTHER" id="PTHR43390">
    <property type="entry name" value="SIGNAL PEPTIDASE I"/>
    <property type="match status" value="1"/>
</dbReference>
<dbReference type="AlphaFoldDB" id="A0A2U1D9L2"/>
<dbReference type="GO" id="GO:0005886">
    <property type="term" value="C:plasma membrane"/>
    <property type="evidence" value="ECO:0007669"/>
    <property type="project" value="UniProtKB-SubCell"/>
</dbReference>
<keyword evidence="7" id="KW-1133">Transmembrane helix</keyword>
<dbReference type="InterPro" id="IPR019757">
    <property type="entry name" value="Pept_S26A_signal_pept_1_Lys-AS"/>
</dbReference>
<dbReference type="EC" id="3.4.21.89" evidence="4 7"/>
<sequence>MVKNFLKGWGGTILWMVIAVSAIWLLNAFVFSTVSISGTSMEPNLLNQQRVGVNHLATLKRGDAVVFDARQEDPRFKTGNSPYYVKRIIGIPGDTVEYRSGNLYVNNKKVNQDYISNDEKTQGTEGDFGATWNLKTLSTTGLWQAKDQNKSTVPSGEYFVMGDHRSVSNDGRYFGFVDRNHIMGKVVVPFWYSQQIKNSVDHQDQHFFA</sequence>
<feature type="domain" description="Peptidase S26" evidence="8">
    <location>
        <begin position="12"/>
        <end position="191"/>
    </location>
</feature>
<evidence type="ECO:0000256" key="2">
    <source>
        <dbReference type="ARBA" id="ARBA00004401"/>
    </source>
</evidence>
<evidence type="ECO:0000259" key="8">
    <source>
        <dbReference type="Pfam" id="PF10502"/>
    </source>
</evidence>
<dbReference type="OrthoDB" id="9802919at2"/>
<dbReference type="Gene3D" id="2.10.109.10">
    <property type="entry name" value="Umud Fragment, subunit A"/>
    <property type="match status" value="1"/>
</dbReference>
<comment type="similarity">
    <text evidence="3 7">Belongs to the peptidase S26 family.</text>
</comment>
<evidence type="ECO:0000256" key="4">
    <source>
        <dbReference type="ARBA" id="ARBA00013208"/>
    </source>
</evidence>
<evidence type="ECO:0000313" key="10">
    <source>
        <dbReference type="Proteomes" id="UP000245433"/>
    </source>
</evidence>
<protein>
    <recommendedName>
        <fullName evidence="4 7">Signal peptidase I</fullName>
        <ecNumber evidence="4 7">3.4.21.89</ecNumber>
    </recommendedName>
</protein>
<dbReference type="PRINTS" id="PR00727">
    <property type="entry name" value="LEADERPTASE"/>
</dbReference>
<keyword evidence="7" id="KW-0472">Membrane</keyword>
<dbReference type="GO" id="GO:0004252">
    <property type="term" value="F:serine-type endopeptidase activity"/>
    <property type="evidence" value="ECO:0007669"/>
    <property type="project" value="InterPro"/>
</dbReference>
<dbReference type="InterPro" id="IPR019758">
    <property type="entry name" value="Pept_S26A_signal_pept_1_CS"/>
</dbReference>
<proteinExistence type="inferred from homology"/>
<dbReference type="PROSITE" id="PS00760">
    <property type="entry name" value="SPASE_I_2"/>
    <property type="match status" value="1"/>
</dbReference>
<dbReference type="Proteomes" id="UP000245433">
    <property type="component" value="Unassembled WGS sequence"/>
</dbReference>
<dbReference type="RefSeq" id="WP_089939147.1">
    <property type="nucleotide sequence ID" value="NZ_CAKOEX010000006.1"/>
</dbReference>
<dbReference type="CDD" id="cd06530">
    <property type="entry name" value="S26_SPase_I"/>
    <property type="match status" value="1"/>
</dbReference>
<comment type="subcellular location">
    <subcellularLocation>
        <location evidence="2">Cell membrane</location>
        <topology evidence="2">Single-pass type II membrane protein</topology>
    </subcellularLocation>
    <subcellularLocation>
        <location evidence="7">Membrane</location>
        <topology evidence="7">Single-pass type II membrane protein</topology>
    </subcellularLocation>
</comment>
<dbReference type="InterPro" id="IPR000223">
    <property type="entry name" value="Pept_S26A_signal_pept_1"/>
</dbReference>
<dbReference type="GO" id="GO:0009003">
    <property type="term" value="F:signal peptidase activity"/>
    <property type="evidence" value="ECO:0007669"/>
    <property type="project" value="UniProtKB-EC"/>
</dbReference>
<dbReference type="EMBL" id="QEKT01000004">
    <property type="protein sequence ID" value="PVY84328.1"/>
    <property type="molecule type" value="Genomic_DNA"/>
</dbReference>
<evidence type="ECO:0000256" key="3">
    <source>
        <dbReference type="ARBA" id="ARBA00009370"/>
    </source>
</evidence>
<comment type="catalytic activity">
    <reaction evidence="1 7">
        <text>Cleavage of hydrophobic, N-terminal signal or leader sequences from secreted and periplasmic proteins.</text>
        <dbReference type="EC" id="3.4.21.89"/>
    </reaction>
</comment>
<evidence type="ECO:0000256" key="7">
    <source>
        <dbReference type="RuleBase" id="RU362042"/>
    </source>
</evidence>
<dbReference type="SUPFAM" id="SSF51306">
    <property type="entry name" value="LexA/Signal peptidase"/>
    <property type="match status" value="1"/>
</dbReference>
<dbReference type="Pfam" id="PF10502">
    <property type="entry name" value="Peptidase_S26"/>
    <property type="match status" value="1"/>
</dbReference>
<dbReference type="InterPro" id="IPR036286">
    <property type="entry name" value="LexA/Signal_pep-like_sf"/>
</dbReference>
<name>A0A2U1D9L2_9LACO</name>
<comment type="caution">
    <text evidence="9">The sequence shown here is derived from an EMBL/GenBank/DDBJ whole genome shotgun (WGS) entry which is preliminary data.</text>
</comment>
<dbReference type="InterPro" id="IPR019533">
    <property type="entry name" value="Peptidase_S26"/>
</dbReference>
<evidence type="ECO:0000256" key="5">
    <source>
        <dbReference type="ARBA" id="ARBA00022801"/>
    </source>
</evidence>
<gene>
    <name evidence="9" type="ORF">C7384_10473</name>
</gene>
<dbReference type="GO" id="GO:0006465">
    <property type="term" value="P:signal peptide processing"/>
    <property type="evidence" value="ECO:0007669"/>
    <property type="project" value="InterPro"/>
</dbReference>
<accession>A0A2U1D9L2</accession>
<dbReference type="PROSITE" id="PS00761">
    <property type="entry name" value="SPASE_I_3"/>
    <property type="match status" value="1"/>
</dbReference>
<evidence type="ECO:0000256" key="6">
    <source>
        <dbReference type="PIRSR" id="PIRSR600223-1"/>
    </source>
</evidence>
<dbReference type="PANTHER" id="PTHR43390:SF1">
    <property type="entry name" value="CHLOROPLAST PROCESSING PEPTIDASE"/>
    <property type="match status" value="1"/>
</dbReference>
<keyword evidence="7" id="KW-0812">Transmembrane</keyword>
<organism evidence="9 10">
    <name type="scientific">Convivina intestini</name>
    <dbReference type="NCBI Taxonomy" id="1505726"/>
    <lineage>
        <taxon>Bacteria</taxon>
        <taxon>Bacillati</taxon>
        <taxon>Bacillota</taxon>
        <taxon>Bacilli</taxon>
        <taxon>Lactobacillales</taxon>
        <taxon>Lactobacillaceae</taxon>
        <taxon>Convivina</taxon>
    </lineage>
</organism>
<keyword evidence="5 7" id="KW-0378">Hydrolase</keyword>
<dbReference type="NCBIfam" id="TIGR02227">
    <property type="entry name" value="sigpep_I_bact"/>
    <property type="match status" value="1"/>
</dbReference>
<feature type="active site" evidence="6">
    <location>
        <position position="86"/>
    </location>
</feature>
<feature type="transmembrane region" description="Helical" evidence="7">
    <location>
        <begin position="12"/>
        <end position="31"/>
    </location>
</feature>
<evidence type="ECO:0000313" key="9">
    <source>
        <dbReference type="EMBL" id="PVY84328.1"/>
    </source>
</evidence>
<feature type="active site" evidence="6">
    <location>
        <position position="40"/>
    </location>
</feature>
<keyword evidence="10" id="KW-1185">Reference proteome</keyword>
<keyword evidence="7" id="KW-0645">Protease</keyword>
<reference evidence="9 10" key="1">
    <citation type="submission" date="2018-04" db="EMBL/GenBank/DDBJ databases">
        <title>Genomic Encyclopedia of Type Strains, Phase IV (KMG-IV): sequencing the most valuable type-strain genomes for metagenomic binning, comparative biology and taxonomic classification.</title>
        <authorList>
            <person name="Goeker M."/>
        </authorList>
    </citation>
    <scope>NUCLEOTIDE SEQUENCE [LARGE SCALE GENOMIC DNA]</scope>
    <source>
        <strain evidence="9 10">DSM 28795</strain>
    </source>
</reference>
<evidence type="ECO:0000256" key="1">
    <source>
        <dbReference type="ARBA" id="ARBA00000677"/>
    </source>
</evidence>